<proteinExistence type="predicted"/>
<dbReference type="EMBL" id="BMEL01000001">
    <property type="protein sequence ID" value="GGF15158.1"/>
    <property type="molecule type" value="Genomic_DNA"/>
</dbReference>
<reference evidence="2" key="1">
    <citation type="journal article" date="2014" name="Int. J. Syst. Evol. Microbiol.">
        <title>Complete genome sequence of Corynebacterium casei LMG S-19264T (=DSM 44701T), isolated from a smear-ripened cheese.</title>
        <authorList>
            <consortium name="US DOE Joint Genome Institute (JGI-PGF)"/>
            <person name="Walter F."/>
            <person name="Albersmeier A."/>
            <person name="Kalinowski J."/>
            <person name="Ruckert C."/>
        </authorList>
    </citation>
    <scope>NUCLEOTIDE SEQUENCE</scope>
    <source>
        <strain evidence="2">CGMCC 1.12153</strain>
    </source>
</reference>
<gene>
    <name evidence="2" type="ORF">GCM10010954_12220</name>
</gene>
<name>A0A917B108_HALAA</name>
<organism evidence="2 3">
    <name type="scientific">Halobacillus andaensis</name>
    <dbReference type="NCBI Taxonomy" id="1176239"/>
    <lineage>
        <taxon>Bacteria</taxon>
        <taxon>Bacillati</taxon>
        <taxon>Bacillota</taxon>
        <taxon>Bacilli</taxon>
        <taxon>Bacillales</taxon>
        <taxon>Bacillaceae</taxon>
        <taxon>Halobacillus</taxon>
    </lineage>
</organism>
<reference evidence="2" key="2">
    <citation type="submission" date="2020-09" db="EMBL/GenBank/DDBJ databases">
        <authorList>
            <person name="Sun Q."/>
            <person name="Zhou Y."/>
        </authorList>
    </citation>
    <scope>NUCLEOTIDE SEQUENCE</scope>
    <source>
        <strain evidence="2">CGMCC 1.12153</strain>
    </source>
</reference>
<feature type="transmembrane region" description="Helical" evidence="1">
    <location>
        <begin position="6"/>
        <end position="21"/>
    </location>
</feature>
<evidence type="ECO:0000256" key="1">
    <source>
        <dbReference type="SAM" id="Phobius"/>
    </source>
</evidence>
<keyword evidence="1" id="KW-0472">Membrane</keyword>
<accession>A0A917B108</accession>
<feature type="transmembrane region" description="Helical" evidence="1">
    <location>
        <begin position="62"/>
        <end position="82"/>
    </location>
</feature>
<dbReference type="Proteomes" id="UP000660110">
    <property type="component" value="Unassembled WGS sequence"/>
</dbReference>
<sequence length="159" mass="18415">MWINILIGLVLPGAIIGYLFKKNPVVITLMYPVGVTFAVIFNFGGFGLFWDVSPTYEHNPSLSALPFIIGYFPLWSCLFGFIKIKEIVNPFLLTLLFTIITTILELWAVWLGKILYLNGWNFFWTFVIYLAGFIGVIFYIKLLKKYKILRQDFVDHNCI</sequence>
<feature type="transmembrane region" description="Helical" evidence="1">
    <location>
        <begin position="91"/>
        <end position="110"/>
    </location>
</feature>
<keyword evidence="1" id="KW-0812">Transmembrane</keyword>
<evidence type="ECO:0000313" key="2">
    <source>
        <dbReference type="EMBL" id="GGF15158.1"/>
    </source>
</evidence>
<feature type="transmembrane region" description="Helical" evidence="1">
    <location>
        <begin position="122"/>
        <end position="140"/>
    </location>
</feature>
<feature type="transmembrane region" description="Helical" evidence="1">
    <location>
        <begin position="28"/>
        <end position="50"/>
    </location>
</feature>
<evidence type="ECO:0000313" key="3">
    <source>
        <dbReference type="Proteomes" id="UP000660110"/>
    </source>
</evidence>
<protein>
    <submittedName>
        <fullName evidence="2">Uncharacterized protein</fullName>
    </submittedName>
</protein>
<keyword evidence="3" id="KW-1185">Reference proteome</keyword>
<keyword evidence="1" id="KW-1133">Transmembrane helix</keyword>
<dbReference type="AlphaFoldDB" id="A0A917B108"/>
<dbReference type="RefSeq" id="WP_188376554.1">
    <property type="nucleotide sequence ID" value="NZ_BMEL01000001.1"/>
</dbReference>
<comment type="caution">
    <text evidence="2">The sequence shown here is derived from an EMBL/GenBank/DDBJ whole genome shotgun (WGS) entry which is preliminary data.</text>
</comment>